<dbReference type="GO" id="GO:0005737">
    <property type="term" value="C:cytoplasm"/>
    <property type="evidence" value="ECO:0007669"/>
    <property type="project" value="TreeGrafter"/>
</dbReference>
<comment type="caution">
    <text evidence="2">The sequence shown here is derived from an EMBL/GenBank/DDBJ whole genome shotgun (WGS) entry which is preliminary data.</text>
</comment>
<dbReference type="EMBL" id="VFOZ01000001">
    <property type="protein sequence ID" value="TQL98047.1"/>
    <property type="molecule type" value="Genomic_DNA"/>
</dbReference>
<dbReference type="GO" id="GO:1990189">
    <property type="term" value="F:protein N-terminal-serine acetyltransferase activity"/>
    <property type="evidence" value="ECO:0007669"/>
    <property type="project" value="TreeGrafter"/>
</dbReference>
<feature type="domain" description="N-acetyltransferase" evidence="1">
    <location>
        <begin position="1"/>
        <end position="123"/>
    </location>
</feature>
<evidence type="ECO:0000313" key="2">
    <source>
        <dbReference type="EMBL" id="TQL98047.1"/>
    </source>
</evidence>
<accession>A0A543CM97</accession>
<dbReference type="AlphaFoldDB" id="A0A543CM97"/>
<keyword evidence="2" id="KW-0808">Transferase</keyword>
<dbReference type="RefSeq" id="WP_141956697.1">
    <property type="nucleotide sequence ID" value="NZ_VFOZ01000001.1"/>
</dbReference>
<dbReference type="InterPro" id="IPR016181">
    <property type="entry name" value="Acyl_CoA_acyltransferase"/>
</dbReference>
<dbReference type="PANTHER" id="PTHR43441">
    <property type="entry name" value="RIBOSOMAL-PROTEIN-SERINE ACETYLTRANSFERASE"/>
    <property type="match status" value="1"/>
</dbReference>
<evidence type="ECO:0000313" key="3">
    <source>
        <dbReference type="Proteomes" id="UP000316096"/>
    </source>
</evidence>
<organism evidence="2 3">
    <name type="scientific">Actinoallomurus bryophytorum</name>
    <dbReference type="NCBI Taxonomy" id="1490222"/>
    <lineage>
        <taxon>Bacteria</taxon>
        <taxon>Bacillati</taxon>
        <taxon>Actinomycetota</taxon>
        <taxon>Actinomycetes</taxon>
        <taxon>Streptosporangiales</taxon>
        <taxon>Thermomonosporaceae</taxon>
        <taxon>Actinoallomurus</taxon>
    </lineage>
</organism>
<dbReference type="Gene3D" id="3.40.630.30">
    <property type="match status" value="2"/>
</dbReference>
<dbReference type="GO" id="GO:0008999">
    <property type="term" value="F:protein-N-terminal-alanine acetyltransferase activity"/>
    <property type="evidence" value="ECO:0007669"/>
    <property type="project" value="TreeGrafter"/>
</dbReference>
<sequence>MHLRTPTPAQASLLAPYLAATHAVLDGERLVGGLALAPVRPGTAELTFWVSPEQRRRGVASAAVRALCGQAGERLEMVTDITDTISQRVALNAGFTREAVRRGGRLLGGGRRDEVVWARLPGDPPDPAVRPLPDLPGEVLGSGEVTLRPLGMADVDDVFALLNLADVRARMVYPFDPTRAGAERRCAVAASEWLAGIRAAFTIRVDGEFAGDVAMFNEAFCRQASVGYSMRPEFRGRGVATQAVRLLSAWAFAIGVQRLVAGTAPDNLASRRVLEKAGFEREATERSRFEGPDGTRVDDFTHVLFPAPG</sequence>
<feature type="domain" description="N-acetyltransferase" evidence="1">
    <location>
        <begin position="145"/>
        <end position="309"/>
    </location>
</feature>
<proteinExistence type="predicted"/>
<dbReference type="InterPro" id="IPR000182">
    <property type="entry name" value="GNAT_dom"/>
</dbReference>
<dbReference type="Pfam" id="PF13302">
    <property type="entry name" value="Acetyltransf_3"/>
    <property type="match status" value="1"/>
</dbReference>
<dbReference type="OrthoDB" id="5293267at2"/>
<dbReference type="Proteomes" id="UP000316096">
    <property type="component" value="Unassembled WGS sequence"/>
</dbReference>
<dbReference type="CDD" id="cd04301">
    <property type="entry name" value="NAT_SF"/>
    <property type="match status" value="1"/>
</dbReference>
<dbReference type="InterPro" id="IPR051908">
    <property type="entry name" value="Ribosomal_N-acetyltransferase"/>
</dbReference>
<dbReference type="SUPFAM" id="SSF55729">
    <property type="entry name" value="Acyl-CoA N-acyltransferases (Nat)"/>
    <property type="match status" value="2"/>
</dbReference>
<evidence type="ECO:0000259" key="1">
    <source>
        <dbReference type="PROSITE" id="PS51186"/>
    </source>
</evidence>
<keyword evidence="3" id="KW-1185">Reference proteome</keyword>
<protein>
    <submittedName>
        <fullName evidence="2">RimJ/RimL family protein N-acetyltransferase</fullName>
    </submittedName>
</protein>
<dbReference type="Pfam" id="PF00583">
    <property type="entry name" value="Acetyltransf_1"/>
    <property type="match status" value="1"/>
</dbReference>
<reference evidence="2 3" key="1">
    <citation type="submission" date="2019-06" db="EMBL/GenBank/DDBJ databases">
        <title>Sequencing the genomes of 1000 actinobacteria strains.</title>
        <authorList>
            <person name="Klenk H.-P."/>
        </authorList>
    </citation>
    <scope>NUCLEOTIDE SEQUENCE [LARGE SCALE GENOMIC DNA]</scope>
    <source>
        <strain evidence="2 3">DSM 102200</strain>
    </source>
</reference>
<name>A0A543CM97_9ACTN</name>
<dbReference type="PROSITE" id="PS51186">
    <property type="entry name" value="GNAT"/>
    <property type="match status" value="2"/>
</dbReference>
<dbReference type="PANTHER" id="PTHR43441:SF10">
    <property type="entry name" value="ACETYLTRANSFERASE"/>
    <property type="match status" value="1"/>
</dbReference>
<gene>
    <name evidence="2" type="ORF">FB559_3663</name>
</gene>